<feature type="domain" description="Peptidase S9 prolyl oligopeptidase catalytic" evidence="1">
    <location>
        <begin position="434"/>
        <end position="641"/>
    </location>
</feature>
<dbReference type="Gene3D" id="3.40.50.1820">
    <property type="entry name" value="alpha/beta hydrolase"/>
    <property type="match status" value="1"/>
</dbReference>
<dbReference type="GO" id="GO:0006508">
    <property type="term" value="P:proteolysis"/>
    <property type="evidence" value="ECO:0007669"/>
    <property type="project" value="InterPro"/>
</dbReference>
<keyword evidence="3" id="KW-1185">Reference proteome</keyword>
<dbReference type="Pfam" id="PF00326">
    <property type="entry name" value="Peptidase_S9"/>
    <property type="match status" value="1"/>
</dbReference>
<name>A0A1Y2C1B5_9FUNG</name>
<proteinExistence type="predicted"/>
<evidence type="ECO:0000259" key="1">
    <source>
        <dbReference type="Pfam" id="PF00326"/>
    </source>
</evidence>
<gene>
    <name evidence="2" type="ORF">BCR33DRAFT_719336</name>
</gene>
<dbReference type="SUPFAM" id="SSF53474">
    <property type="entry name" value="alpha/beta-Hydrolases"/>
    <property type="match status" value="1"/>
</dbReference>
<dbReference type="PANTHER" id="PTHR43056">
    <property type="entry name" value="PEPTIDASE S9 PROLYL OLIGOPEPTIDASE"/>
    <property type="match status" value="1"/>
</dbReference>
<dbReference type="InterPro" id="IPR011042">
    <property type="entry name" value="6-blade_b-propeller_TolB-like"/>
</dbReference>
<accession>A0A1Y2C1B5</accession>
<reference evidence="2 3" key="1">
    <citation type="submission" date="2016-07" db="EMBL/GenBank/DDBJ databases">
        <title>Pervasive Adenine N6-methylation of Active Genes in Fungi.</title>
        <authorList>
            <consortium name="DOE Joint Genome Institute"/>
            <person name="Mondo S.J."/>
            <person name="Dannebaum R.O."/>
            <person name="Kuo R.C."/>
            <person name="Labutti K."/>
            <person name="Haridas S."/>
            <person name="Kuo A."/>
            <person name="Salamov A."/>
            <person name="Ahrendt S.R."/>
            <person name="Lipzen A."/>
            <person name="Sullivan W."/>
            <person name="Andreopoulos W.B."/>
            <person name="Clum A."/>
            <person name="Lindquist E."/>
            <person name="Daum C."/>
            <person name="Ramamoorthy G.K."/>
            <person name="Gryganskyi A."/>
            <person name="Culley D."/>
            <person name="Magnuson J.K."/>
            <person name="James T.Y."/>
            <person name="O'Malley M.A."/>
            <person name="Stajich J.E."/>
            <person name="Spatafora J.W."/>
            <person name="Visel A."/>
            <person name="Grigoriev I.V."/>
        </authorList>
    </citation>
    <scope>NUCLEOTIDE SEQUENCE [LARGE SCALE GENOMIC DNA]</scope>
    <source>
        <strain evidence="2 3">JEL800</strain>
    </source>
</reference>
<comment type="caution">
    <text evidence="2">The sequence shown here is derived from an EMBL/GenBank/DDBJ whole genome shotgun (WGS) entry which is preliminary data.</text>
</comment>
<dbReference type="Gene3D" id="2.120.10.30">
    <property type="entry name" value="TolB, C-terminal domain"/>
    <property type="match status" value="1"/>
</dbReference>
<dbReference type="InterPro" id="IPR029058">
    <property type="entry name" value="AB_hydrolase_fold"/>
</dbReference>
<dbReference type="Pfam" id="PF07676">
    <property type="entry name" value="PD40"/>
    <property type="match status" value="1"/>
</dbReference>
<dbReference type="EMBL" id="MCGO01000034">
    <property type="protein sequence ID" value="ORY40828.1"/>
    <property type="molecule type" value="Genomic_DNA"/>
</dbReference>
<dbReference type="InterPro" id="IPR001375">
    <property type="entry name" value="Peptidase_S9_cat"/>
</dbReference>
<dbReference type="InterPro" id="IPR011659">
    <property type="entry name" value="WD40"/>
</dbReference>
<dbReference type="OrthoDB" id="43744at2759"/>
<keyword evidence="2" id="KW-0378">Hydrolase</keyword>
<organism evidence="2 3">
    <name type="scientific">Rhizoclosmatium globosum</name>
    <dbReference type="NCBI Taxonomy" id="329046"/>
    <lineage>
        <taxon>Eukaryota</taxon>
        <taxon>Fungi</taxon>
        <taxon>Fungi incertae sedis</taxon>
        <taxon>Chytridiomycota</taxon>
        <taxon>Chytridiomycota incertae sedis</taxon>
        <taxon>Chytridiomycetes</taxon>
        <taxon>Chytridiales</taxon>
        <taxon>Chytriomycetaceae</taxon>
        <taxon>Rhizoclosmatium</taxon>
    </lineage>
</organism>
<dbReference type="GO" id="GO:0008236">
    <property type="term" value="F:serine-type peptidase activity"/>
    <property type="evidence" value="ECO:0007669"/>
    <property type="project" value="InterPro"/>
</dbReference>
<dbReference type="InterPro" id="IPR050585">
    <property type="entry name" value="Xaa-Pro_dipeptidyl-ppase/CocE"/>
</dbReference>
<dbReference type="AlphaFoldDB" id="A0A1Y2C1B5"/>
<dbReference type="Proteomes" id="UP000193642">
    <property type="component" value="Unassembled WGS sequence"/>
</dbReference>
<dbReference type="STRING" id="329046.A0A1Y2C1B5"/>
<dbReference type="SUPFAM" id="SSF69322">
    <property type="entry name" value="Tricorn protease domain 2"/>
    <property type="match status" value="1"/>
</dbReference>
<protein>
    <submittedName>
        <fullName evidence="2">Alpha/beta-hydrolase</fullName>
    </submittedName>
</protein>
<evidence type="ECO:0000313" key="3">
    <source>
        <dbReference type="Proteomes" id="UP000193642"/>
    </source>
</evidence>
<evidence type="ECO:0000313" key="2">
    <source>
        <dbReference type="EMBL" id="ORY40828.1"/>
    </source>
</evidence>
<dbReference type="PANTHER" id="PTHR43056:SF5">
    <property type="entry name" value="PEPTIDASE S9 PROLYL OLIGOPEPTIDASE CATALYTIC DOMAIN-CONTAINING PROTEIN"/>
    <property type="match status" value="1"/>
</dbReference>
<sequence>MTNSSVPYGRFTSPISADALASAGIRIPGLIADKKKGVLYHIEGRPSEDGRSTLVLNAVVEHPLLATFNISSSVHEYGGAPATVFDGVIVFTDSKDKRVYVVKGGDKEVCAVTPVDSVARYADFDVHPSKEFVVAVQESHLENGDVVNKLVIVSLTGDIREPKVVAAGNDFYAAPRFSPDGKNIVWIEWSLPEMPWTKSSLHLADVEGAGSFNSPRIIASGDFSVSQPRWSTANDLYFASDETGYYNLYRHILASGKTSPLVSTPFQGDFSFPDWTLGQHKYDFLSSGNIVAGHHNKDGTGSISLIDPVNGVMTRLVHGQIVDSLVTVDDRVYIVAGTPTSPLVLSQVLLNDTLTEVVEVKELKTTTEGLKGLNIEEWVSVAEAIEFPTQKGLTAFGFFYGPKNPNHTATGLPPLIVLAHGGPTAASDCILSPAIQFWTSRGFAVFDVNYGGSSGFGREYRDRLNGQWGIVDVADVCNGALYLAGQGRVDKDRMCITGGSAGGFTTLAALAFRPDVFAVGASKYGISDLKSLAELTHKFESKYLDLVLGTVGMEKEEVEKIYRERSPIHHVGKIRAPLLVLQGSKDRVVPEDQAEAIARAINTKGGIVEYELFEGEGHGWKMANTIKKSVEAELKFYLKHLHI</sequence>